<proteinExistence type="predicted"/>
<dbReference type="GO" id="GO:0016020">
    <property type="term" value="C:membrane"/>
    <property type="evidence" value="ECO:0007669"/>
    <property type="project" value="InterPro"/>
</dbReference>
<dbReference type="EMBL" id="AP007255">
    <property type="protein sequence ID" value="BAE52624.1"/>
    <property type="molecule type" value="Genomic_DNA"/>
</dbReference>
<dbReference type="Proteomes" id="UP000007058">
    <property type="component" value="Chromosome"/>
</dbReference>
<sequence length="175" mass="18475">MPDPDESNASGFGLDRVYDHRLTVNPMRSEMGSVSPWVTWALLSAVFAAMTAIFAKAGLAAGIESDMATLLRTGVILVVLALFVAATGKWSDPTLIPAGAWGFIVLSALATGASWVCYFRALKLGEAAKVAPIDKLSVVLVAIFAVLFLGERPSLRDWSGIALITGGVLLLALKR</sequence>
<feature type="domain" description="EamA" evidence="2">
    <location>
        <begin position="36"/>
        <end position="172"/>
    </location>
</feature>
<evidence type="ECO:0000313" key="3">
    <source>
        <dbReference type="EMBL" id="BAE52624.1"/>
    </source>
</evidence>
<dbReference type="Pfam" id="PF00892">
    <property type="entry name" value="EamA"/>
    <property type="match status" value="1"/>
</dbReference>
<evidence type="ECO:0000259" key="2">
    <source>
        <dbReference type="Pfam" id="PF00892"/>
    </source>
</evidence>
<name>Q2W0K1_PARM1</name>
<dbReference type="HOGENOM" id="CLU_120467_0_0_5"/>
<dbReference type="PANTHER" id="PTHR22911">
    <property type="entry name" value="ACYL-MALONYL CONDENSING ENZYME-RELATED"/>
    <property type="match status" value="1"/>
</dbReference>
<keyword evidence="1" id="KW-1133">Transmembrane helix</keyword>
<gene>
    <name evidence="3" type="ordered locus">amb3820</name>
</gene>
<organism evidence="3 4">
    <name type="scientific">Paramagnetospirillum magneticum (strain ATCC 700264 / AMB-1)</name>
    <name type="common">Magnetospirillum magneticum</name>
    <dbReference type="NCBI Taxonomy" id="342108"/>
    <lineage>
        <taxon>Bacteria</taxon>
        <taxon>Pseudomonadati</taxon>
        <taxon>Pseudomonadota</taxon>
        <taxon>Alphaproteobacteria</taxon>
        <taxon>Rhodospirillales</taxon>
        <taxon>Magnetospirillaceae</taxon>
        <taxon>Paramagnetospirillum</taxon>
    </lineage>
</organism>
<protein>
    <submittedName>
        <fullName evidence="3">Predicted membrane protein</fullName>
    </submittedName>
</protein>
<dbReference type="STRING" id="342108.amb3820"/>
<evidence type="ECO:0000256" key="1">
    <source>
        <dbReference type="SAM" id="Phobius"/>
    </source>
</evidence>
<feature type="transmembrane region" description="Helical" evidence="1">
    <location>
        <begin position="37"/>
        <end position="55"/>
    </location>
</feature>
<dbReference type="Gene3D" id="1.10.3730.20">
    <property type="match status" value="1"/>
</dbReference>
<dbReference type="InterPro" id="IPR037185">
    <property type="entry name" value="EmrE-like"/>
</dbReference>
<evidence type="ECO:0000313" key="4">
    <source>
        <dbReference type="Proteomes" id="UP000007058"/>
    </source>
</evidence>
<dbReference type="FunFam" id="1.10.3730.20:FF:000009">
    <property type="entry name" value="EamA family transporter"/>
    <property type="match status" value="1"/>
</dbReference>
<keyword evidence="4" id="KW-1185">Reference proteome</keyword>
<feature type="transmembrane region" description="Helical" evidence="1">
    <location>
        <begin position="130"/>
        <end position="149"/>
    </location>
</feature>
<dbReference type="AlphaFoldDB" id="Q2W0K1"/>
<feature type="transmembrane region" description="Helical" evidence="1">
    <location>
        <begin position="67"/>
        <end position="86"/>
    </location>
</feature>
<feature type="transmembrane region" description="Helical" evidence="1">
    <location>
        <begin position="155"/>
        <end position="173"/>
    </location>
</feature>
<dbReference type="KEGG" id="mag:amb3820"/>
<dbReference type="PANTHER" id="PTHR22911:SF137">
    <property type="entry name" value="SOLUTE CARRIER FAMILY 35 MEMBER G2-RELATED"/>
    <property type="match status" value="1"/>
</dbReference>
<keyword evidence="1" id="KW-0472">Membrane</keyword>
<reference evidence="3 4" key="1">
    <citation type="journal article" date="2005" name="DNA Res.">
        <title>Complete genome sequence of the facultative anaerobic magnetotactic bacterium Magnetospirillum sp. strain AMB-1.</title>
        <authorList>
            <person name="Matsunaga T."/>
            <person name="Okamura Y."/>
            <person name="Fukuda Y."/>
            <person name="Wahyudi A.T."/>
            <person name="Murase Y."/>
            <person name="Takeyama H."/>
        </authorList>
    </citation>
    <scope>NUCLEOTIDE SEQUENCE [LARGE SCALE GENOMIC DNA]</scope>
    <source>
        <strain evidence="4">ATCC 700264 / AMB-1</strain>
    </source>
</reference>
<dbReference type="SUPFAM" id="SSF103481">
    <property type="entry name" value="Multidrug resistance efflux transporter EmrE"/>
    <property type="match status" value="1"/>
</dbReference>
<feature type="transmembrane region" description="Helical" evidence="1">
    <location>
        <begin position="98"/>
        <end position="118"/>
    </location>
</feature>
<accession>Q2W0K1</accession>
<dbReference type="InterPro" id="IPR000620">
    <property type="entry name" value="EamA_dom"/>
</dbReference>
<keyword evidence="1" id="KW-0812">Transmembrane</keyword>